<organism evidence="2 3">
    <name type="scientific">Methylobacterium oryzae</name>
    <dbReference type="NCBI Taxonomy" id="334852"/>
    <lineage>
        <taxon>Bacteria</taxon>
        <taxon>Pseudomonadati</taxon>
        <taxon>Pseudomonadota</taxon>
        <taxon>Alphaproteobacteria</taxon>
        <taxon>Hyphomicrobiales</taxon>
        <taxon>Methylobacteriaceae</taxon>
        <taxon>Methylobacterium</taxon>
    </lineage>
</organism>
<dbReference type="Gene3D" id="3.10.180.10">
    <property type="entry name" value="2,3-Dihydroxybiphenyl 1,2-Dioxygenase, domain 1"/>
    <property type="match status" value="1"/>
</dbReference>
<dbReference type="RefSeq" id="WP_331303585.1">
    <property type="nucleotide sequence ID" value="NZ_MLCA01000014.1"/>
</dbReference>
<proteinExistence type="predicted"/>
<sequence length="130" mass="14447">MTTLSYVNIFARQLEPLAAFYSGLLGLEEIVDSRSSIFRGFRCGDASLGISASDAYELLGLRQPTGEGERNIVTFDVESPTEVERLVEAAKGLGAEVVKEPFETYYGWYQAVLRDPEGNPFRLNHPGRRV</sequence>
<evidence type="ECO:0000313" key="2">
    <source>
        <dbReference type="EMBL" id="MEE7493350.1"/>
    </source>
</evidence>
<dbReference type="Pfam" id="PF18029">
    <property type="entry name" value="Glyoxalase_6"/>
    <property type="match status" value="1"/>
</dbReference>
<dbReference type="EMBL" id="MLCA01000014">
    <property type="protein sequence ID" value="MEE7493350.1"/>
    <property type="molecule type" value="Genomic_DNA"/>
</dbReference>
<evidence type="ECO:0000259" key="1">
    <source>
        <dbReference type="PROSITE" id="PS51819"/>
    </source>
</evidence>
<dbReference type="InterPro" id="IPR041581">
    <property type="entry name" value="Glyoxalase_6"/>
</dbReference>
<dbReference type="CDD" id="cd16356">
    <property type="entry name" value="PsjN_like"/>
    <property type="match status" value="1"/>
</dbReference>
<dbReference type="InterPro" id="IPR037523">
    <property type="entry name" value="VOC_core"/>
</dbReference>
<dbReference type="Proteomes" id="UP001355206">
    <property type="component" value="Unassembled WGS sequence"/>
</dbReference>
<name>A0ABU7TUJ8_9HYPH</name>
<keyword evidence="3" id="KW-1185">Reference proteome</keyword>
<dbReference type="PROSITE" id="PS51819">
    <property type="entry name" value="VOC"/>
    <property type="match status" value="1"/>
</dbReference>
<dbReference type="SUPFAM" id="SSF54593">
    <property type="entry name" value="Glyoxalase/Bleomycin resistance protein/Dihydroxybiphenyl dioxygenase"/>
    <property type="match status" value="1"/>
</dbReference>
<comment type="caution">
    <text evidence="2">The sequence shown here is derived from an EMBL/GenBank/DDBJ whole genome shotgun (WGS) entry which is preliminary data.</text>
</comment>
<evidence type="ECO:0000313" key="3">
    <source>
        <dbReference type="Proteomes" id="UP001355206"/>
    </source>
</evidence>
<dbReference type="PANTHER" id="PTHR36503">
    <property type="entry name" value="BLR2520 PROTEIN"/>
    <property type="match status" value="1"/>
</dbReference>
<feature type="domain" description="VOC" evidence="1">
    <location>
        <begin position="3"/>
        <end position="126"/>
    </location>
</feature>
<accession>A0ABU7TUJ8</accession>
<dbReference type="PANTHER" id="PTHR36503:SF1">
    <property type="entry name" value="BLR2520 PROTEIN"/>
    <property type="match status" value="1"/>
</dbReference>
<protein>
    <submittedName>
        <fullName evidence="2">Glyoxalase</fullName>
    </submittedName>
</protein>
<reference evidence="2 3" key="1">
    <citation type="journal article" date="2012" name="Genet. Mol. Biol.">
        <title>Analysis of 16S rRNA and mxaF genes revealing insights into Methylobacterium niche-specific plant association.</title>
        <authorList>
            <person name="Dourado M.N."/>
            <person name="Andreote F.D."/>
            <person name="Dini-Andreote F."/>
            <person name="Conti R."/>
            <person name="Araujo J.M."/>
            <person name="Araujo W.L."/>
        </authorList>
    </citation>
    <scope>NUCLEOTIDE SEQUENCE [LARGE SCALE GENOMIC DNA]</scope>
    <source>
        <strain evidence="2 3">TC3-10</strain>
    </source>
</reference>
<dbReference type="InterPro" id="IPR029068">
    <property type="entry name" value="Glyas_Bleomycin-R_OHBP_Dase"/>
</dbReference>
<gene>
    <name evidence="2" type="ORF">MOTC310_23985</name>
</gene>